<feature type="region of interest" description="Disordered" evidence="1">
    <location>
        <begin position="83"/>
        <end position="105"/>
    </location>
</feature>
<name>A0A8H7DEZ2_9AGAR</name>
<dbReference type="Proteomes" id="UP000620124">
    <property type="component" value="Unassembled WGS sequence"/>
</dbReference>
<accession>A0A8H7DEZ2</accession>
<reference evidence="2" key="1">
    <citation type="submission" date="2020-05" db="EMBL/GenBank/DDBJ databases">
        <title>Mycena genomes resolve the evolution of fungal bioluminescence.</title>
        <authorList>
            <person name="Tsai I.J."/>
        </authorList>
    </citation>
    <scope>NUCLEOTIDE SEQUENCE</scope>
    <source>
        <strain evidence="2">CCC161011</strain>
    </source>
</reference>
<evidence type="ECO:0000256" key="1">
    <source>
        <dbReference type="SAM" id="MobiDB-lite"/>
    </source>
</evidence>
<dbReference type="EMBL" id="JACAZI010000001">
    <property type="protein sequence ID" value="KAF7371905.1"/>
    <property type="molecule type" value="Genomic_DNA"/>
</dbReference>
<proteinExistence type="predicted"/>
<evidence type="ECO:0000313" key="2">
    <source>
        <dbReference type="EMBL" id="KAF7371905.1"/>
    </source>
</evidence>
<dbReference type="OrthoDB" id="3359487at2759"/>
<sequence length="105" mass="11812">MNKYYSATDMSNIYRIAMVLHPSLKLQYFKSQEYETYLAAGRGVDEIEVADSDTARMSSSTADASASDWFGLLDIDLPSGPSERNHLEQYLSEPLEPGVTEPLKW</sequence>
<gene>
    <name evidence="2" type="ORF">MVEN_00048200</name>
</gene>
<comment type="caution">
    <text evidence="2">The sequence shown here is derived from an EMBL/GenBank/DDBJ whole genome shotgun (WGS) entry which is preliminary data.</text>
</comment>
<evidence type="ECO:0000313" key="3">
    <source>
        <dbReference type="Proteomes" id="UP000620124"/>
    </source>
</evidence>
<organism evidence="2 3">
    <name type="scientific">Mycena venus</name>
    <dbReference type="NCBI Taxonomy" id="2733690"/>
    <lineage>
        <taxon>Eukaryota</taxon>
        <taxon>Fungi</taxon>
        <taxon>Dikarya</taxon>
        <taxon>Basidiomycota</taxon>
        <taxon>Agaricomycotina</taxon>
        <taxon>Agaricomycetes</taxon>
        <taxon>Agaricomycetidae</taxon>
        <taxon>Agaricales</taxon>
        <taxon>Marasmiineae</taxon>
        <taxon>Mycenaceae</taxon>
        <taxon>Mycena</taxon>
    </lineage>
</organism>
<keyword evidence="3" id="KW-1185">Reference proteome</keyword>
<dbReference type="AlphaFoldDB" id="A0A8H7DEZ2"/>
<protein>
    <submittedName>
        <fullName evidence="2">Putative AC9 transposase</fullName>
    </submittedName>
</protein>